<feature type="binding site" evidence="12">
    <location>
        <position position="127"/>
    </location>
    <ligand>
        <name>FMN</name>
        <dbReference type="ChEBI" id="CHEBI:58210"/>
    </ligand>
</feature>
<name>G5KDH3_9STRE</name>
<feature type="binding site" evidence="12">
    <location>
        <begin position="45"/>
        <end position="46"/>
    </location>
    <ligand>
        <name>FMN</name>
        <dbReference type="ChEBI" id="CHEBI:58210"/>
    </ligand>
</feature>
<comment type="catalytic activity">
    <reaction evidence="12">
        <text>(S)-dihydroorotate + A = orotate + AH2</text>
        <dbReference type="Rhea" id="RHEA:18073"/>
        <dbReference type="ChEBI" id="CHEBI:13193"/>
        <dbReference type="ChEBI" id="CHEBI:17499"/>
        <dbReference type="ChEBI" id="CHEBI:30839"/>
        <dbReference type="ChEBI" id="CHEBI:30864"/>
    </reaction>
</comment>
<dbReference type="Gene3D" id="3.20.20.70">
    <property type="entry name" value="Aldolase class I"/>
    <property type="match status" value="1"/>
</dbReference>
<feature type="binding site" evidence="12">
    <location>
        <position position="127"/>
    </location>
    <ligand>
        <name>substrate</name>
    </ligand>
</feature>
<feature type="binding site" evidence="12">
    <location>
        <position position="219"/>
    </location>
    <ligand>
        <name>FMN</name>
        <dbReference type="ChEBI" id="CHEBI:58210"/>
    </ligand>
</feature>
<sequence>MISTATTIGQFHFDNCLMNAAGVHCMTRTELEEVRNSAAGAFVTKTGTYESRNGNPEPRYYDTILGSINSMGLPNHGYQYYLDFVIKEQKNNSKNTILSIVGPSSDETHHILKAIQDSDYQGLVELNLSCPNVPGKPQIAYDFETTESLLKSIFTYYKKPLGIKLPPYFDIVHFDQAAAIFNRFPIAFVNCVNSIGNGLVIEDESVVIKPKNGFGGIGGDYIKPTALANVHAFYQRLNKSITIIGTGGVKNGRDAFEHILCGASMVQIGTALQQEGVSIFDKITDELKEIMTEKGYQTLEDFRGKLHYIKD</sequence>
<gene>
    <name evidence="12" type="primary">pyrD</name>
    <name evidence="14" type="ORF">STRUR_0617</name>
</gene>
<dbReference type="InterPro" id="IPR013785">
    <property type="entry name" value="Aldolase_TIM"/>
</dbReference>
<dbReference type="InterPro" id="IPR001295">
    <property type="entry name" value="Dihydroorotate_DH_CS"/>
</dbReference>
<dbReference type="InterPro" id="IPR033886">
    <property type="entry name" value="DHOD_1A"/>
</dbReference>
<dbReference type="eggNOG" id="COG0167">
    <property type="taxonomic scope" value="Bacteria"/>
</dbReference>
<dbReference type="FunFam" id="3.20.20.70:FF:000027">
    <property type="entry name" value="Dihydropyrimidine dehydrogenase [NADP(+)]"/>
    <property type="match status" value="1"/>
</dbReference>
<comment type="subunit">
    <text evidence="6">Homodimer.</text>
</comment>
<feature type="active site" description="Nucleophile" evidence="12">
    <location>
        <position position="130"/>
    </location>
</feature>
<dbReference type="EMBL" id="AEUZ02000001">
    <property type="protein sequence ID" value="EHJ57478.1"/>
    <property type="molecule type" value="Genomic_DNA"/>
</dbReference>
<dbReference type="GO" id="GO:0006207">
    <property type="term" value="P:'de novo' pyrimidine nucleobase biosynthetic process"/>
    <property type="evidence" value="ECO:0007669"/>
    <property type="project" value="InterPro"/>
</dbReference>
<reference evidence="14 15" key="1">
    <citation type="journal article" date="2014" name="Int. J. Syst. Evol. Microbiol.">
        <title>Phylogenomics and the dynamic genome evolution of the genus Streptococcus.</title>
        <authorList>
            <consortium name="The Broad Institute Genome Sequencing Platform"/>
            <person name="Richards V.P."/>
            <person name="Palmer S.R."/>
            <person name="Pavinski Bitar P.D."/>
            <person name="Qin X."/>
            <person name="Weinstock G.M."/>
            <person name="Highlander S.K."/>
            <person name="Town C.D."/>
            <person name="Burne R.A."/>
            <person name="Stanhope M.J."/>
        </authorList>
    </citation>
    <scope>NUCLEOTIDE SEQUENCE [LARGE SCALE GENOMIC DNA]</scope>
    <source>
        <strain evidence="14 15">2285-97</strain>
    </source>
</reference>
<organism evidence="14 15">
    <name type="scientific">Streptococcus urinalis 2285-97</name>
    <dbReference type="NCBI Taxonomy" id="764291"/>
    <lineage>
        <taxon>Bacteria</taxon>
        <taxon>Bacillati</taxon>
        <taxon>Bacillota</taxon>
        <taxon>Bacilli</taxon>
        <taxon>Lactobacillales</taxon>
        <taxon>Streptococcaceae</taxon>
        <taxon>Streptococcus</taxon>
    </lineage>
</organism>
<feature type="domain" description="Dihydroorotate dehydrogenase catalytic" evidence="13">
    <location>
        <begin position="5"/>
        <end position="291"/>
    </location>
</feature>
<feature type="binding site" evidence="12">
    <location>
        <position position="45"/>
    </location>
    <ligand>
        <name>substrate</name>
    </ligand>
</feature>
<evidence type="ECO:0000256" key="6">
    <source>
        <dbReference type="ARBA" id="ARBA00011738"/>
    </source>
</evidence>
<evidence type="ECO:0000256" key="5">
    <source>
        <dbReference type="ARBA" id="ARBA00008008"/>
    </source>
</evidence>
<dbReference type="GO" id="GO:1990663">
    <property type="term" value="F:dihydroorotate dehydrogenase (fumarate) activity"/>
    <property type="evidence" value="ECO:0007669"/>
    <property type="project" value="UniProtKB-EC"/>
</dbReference>
<evidence type="ECO:0000256" key="7">
    <source>
        <dbReference type="ARBA" id="ARBA00022490"/>
    </source>
</evidence>
<keyword evidence="8 12" id="KW-0285">Flavoprotein</keyword>
<evidence type="ECO:0000313" key="14">
    <source>
        <dbReference type="EMBL" id="EHJ57478.1"/>
    </source>
</evidence>
<dbReference type="Pfam" id="PF01180">
    <property type="entry name" value="DHO_dh"/>
    <property type="match status" value="1"/>
</dbReference>
<evidence type="ECO:0000256" key="12">
    <source>
        <dbReference type="HAMAP-Rule" id="MF_00224"/>
    </source>
</evidence>
<dbReference type="NCBIfam" id="NF002702">
    <property type="entry name" value="PRK02506.1"/>
    <property type="match status" value="1"/>
</dbReference>
<keyword evidence="7 12" id="KW-0963">Cytoplasm</keyword>
<dbReference type="HAMAP" id="MF_00224">
    <property type="entry name" value="DHO_dh_type1"/>
    <property type="match status" value="1"/>
</dbReference>
<dbReference type="CDD" id="cd04741">
    <property type="entry name" value="DHOD_1A_like"/>
    <property type="match status" value="1"/>
</dbReference>
<dbReference type="PROSITE" id="PS00912">
    <property type="entry name" value="DHODEHASE_2"/>
    <property type="match status" value="1"/>
</dbReference>
<comment type="function">
    <text evidence="2">Catalyzes the conversion of dihydroorotate to orotate with fumarate as the electron acceptor.</text>
</comment>
<dbReference type="GO" id="GO:0005737">
    <property type="term" value="C:cytoplasm"/>
    <property type="evidence" value="ECO:0007669"/>
    <property type="project" value="UniProtKB-SubCell"/>
</dbReference>
<dbReference type="Proteomes" id="UP000005388">
    <property type="component" value="Unassembled WGS sequence"/>
</dbReference>
<evidence type="ECO:0000256" key="4">
    <source>
        <dbReference type="ARBA" id="ARBA00004725"/>
    </source>
</evidence>
<dbReference type="EC" id="1.3.-.-" evidence="12"/>
<dbReference type="UniPathway" id="UPA00070"/>
<feature type="binding site" evidence="12">
    <location>
        <position position="164"/>
    </location>
    <ligand>
        <name>FMN</name>
        <dbReference type="ChEBI" id="CHEBI:58210"/>
    </ligand>
</feature>
<evidence type="ECO:0000256" key="3">
    <source>
        <dbReference type="ARBA" id="ARBA00004496"/>
    </source>
</evidence>
<feature type="binding site" evidence="12">
    <location>
        <begin position="69"/>
        <end position="73"/>
    </location>
    <ligand>
        <name>substrate</name>
    </ligand>
</feature>
<keyword evidence="9 12" id="KW-0288">FMN</keyword>
<evidence type="ECO:0000313" key="15">
    <source>
        <dbReference type="Proteomes" id="UP000005388"/>
    </source>
</evidence>
<dbReference type="AlphaFoldDB" id="G5KDH3"/>
<dbReference type="InterPro" id="IPR005720">
    <property type="entry name" value="Dihydroorotate_DH_cat"/>
</dbReference>
<dbReference type="PANTHER" id="PTHR48109:SF1">
    <property type="entry name" value="DIHYDROOROTATE DEHYDROGENASE (FUMARATE)"/>
    <property type="match status" value="1"/>
</dbReference>
<dbReference type="PIRSF" id="PIRSF000164">
    <property type="entry name" value="DHO_oxidase"/>
    <property type="match status" value="1"/>
</dbReference>
<dbReference type="InterPro" id="IPR012135">
    <property type="entry name" value="Dihydroorotate_DH_1_2"/>
</dbReference>
<evidence type="ECO:0000256" key="10">
    <source>
        <dbReference type="ARBA" id="ARBA00022975"/>
    </source>
</evidence>
<evidence type="ECO:0000256" key="2">
    <source>
        <dbReference type="ARBA" id="ARBA00002934"/>
    </source>
</evidence>
<dbReference type="InterPro" id="IPR024920">
    <property type="entry name" value="Dihydroorotate_DH_1"/>
</dbReference>
<dbReference type="SUPFAM" id="SSF51395">
    <property type="entry name" value="FMN-linked oxidoreductases"/>
    <property type="match status" value="1"/>
</dbReference>
<evidence type="ECO:0000259" key="13">
    <source>
        <dbReference type="Pfam" id="PF01180"/>
    </source>
</evidence>
<keyword evidence="10 12" id="KW-0665">Pyrimidine biosynthesis</keyword>
<protein>
    <recommendedName>
        <fullName evidence="12">Dihydroorotate dehydrogenase</fullName>
        <shortName evidence="12">DHOD</shortName>
        <shortName evidence="12">DHODase</shortName>
        <shortName evidence="12">DHOdehase</shortName>
        <ecNumber evidence="12">1.3.-.-</ecNumber>
    </recommendedName>
</protein>
<dbReference type="PANTHER" id="PTHR48109">
    <property type="entry name" value="DIHYDROOROTATE DEHYDROGENASE (QUINONE), MITOCHONDRIAL-RELATED"/>
    <property type="match status" value="1"/>
</dbReference>
<proteinExistence type="inferred from homology"/>
<comment type="similarity">
    <text evidence="5 12">Belongs to the dihydroorotate dehydrogenase family. Type 1 subfamily.</text>
</comment>
<evidence type="ECO:0000256" key="9">
    <source>
        <dbReference type="ARBA" id="ARBA00022643"/>
    </source>
</evidence>
<comment type="caution">
    <text evidence="12">Lacks conserved residue(s) required for the propagation of feature annotation.</text>
</comment>
<dbReference type="GO" id="GO:0044205">
    <property type="term" value="P:'de novo' UMP biosynthetic process"/>
    <property type="evidence" value="ECO:0007669"/>
    <property type="project" value="UniProtKB-UniRule"/>
</dbReference>
<keyword evidence="15" id="KW-1185">Reference proteome</keyword>
<evidence type="ECO:0000256" key="11">
    <source>
        <dbReference type="ARBA" id="ARBA00023002"/>
    </source>
</evidence>
<dbReference type="InterPro" id="IPR050074">
    <property type="entry name" value="DHO_dehydrogenase"/>
</dbReference>
<comment type="catalytic activity">
    <reaction evidence="1">
        <text>(S)-dihydroorotate + fumarate = orotate + succinate</text>
        <dbReference type="Rhea" id="RHEA:30059"/>
        <dbReference type="ChEBI" id="CHEBI:29806"/>
        <dbReference type="ChEBI" id="CHEBI:30031"/>
        <dbReference type="ChEBI" id="CHEBI:30839"/>
        <dbReference type="ChEBI" id="CHEBI:30864"/>
        <dbReference type="EC" id="1.3.98.1"/>
    </reaction>
</comment>
<feature type="binding site" evidence="12">
    <location>
        <position position="192"/>
    </location>
    <ligand>
        <name>FMN</name>
        <dbReference type="ChEBI" id="CHEBI:58210"/>
    </ligand>
</feature>
<dbReference type="STRING" id="764291.STRUR_0617"/>
<dbReference type="RefSeq" id="WP_006740186.1">
    <property type="nucleotide sequence ID" value="NZ_AEUZ02000001.1"/>
</dbReference>
<comment type="cofactor">
    <cofactor evidence="12">
        <name>FMN</name>
        <dbReference type="ChEBI" id="CHEBI:58210"/>
    </cofactor>
    <text evidence="12">Binds 1 FMN per subunit.</text>
</comment>
<evidence type="ECO:0000256" key="8">
    <source>
        <dbReference type="ARBA" id="ARBA00022630"/>
    </source>
</evidence>
<feature type="binding site" evidence="12">
    <location>
        <begin position="247"/>
        <end position="248"/>
    </location>
    <ligand>
        <name>FMN</name>
        <dbReference type="ChEBI" id="CHEBI:58210"/>
    </ligand>
</feature>
<feature type="binding site" evidence="12">
    <location>
        <begin position="269"/>
        <end position="270"/>
    </location>
    <ligand>
        <name>FMN</name>
        <dbReference type="ChEBI" id="CHEBI:58210"/>
    </ligand>
</feature>
<comment type="pathway">
    <text evidence="4 12">Pyrimidine metabolism; UMP biosynthesis via de novo pathway.</text>
</comment>
<feature type="binding site" evidence="12">
    <location>
        <begin position="193"/>
        <end position="194"/>
    </location>
    <ligand>
        <name>substrate</name>
    </ligand>
</feature>
<keyword evidence="11 12" id="KW-0560">Oxidoreductase</keyword>
<accession>G5KDH3</accession>
<comment type="caution">
    <text evidence="14">The sequence shown here is derived from an EMBL/GenBank/DDBJ whole genome shotgun (WGS) entry which is preliminary data.</text>
</comment>
<comment type="subcellular location">
    <subcellularLocation>
        <location evidence="3 12">Cytoplasm</location>
    </subcellularLocation>
</comment>
<evidence type="ECO:0000256" key="1">
    <source>
        <dbReference type="ARBA" id="ARBA00001694"/>
    </source>
</evidence>